<evidence type="ECO:0000256" key="2">
    <source>
        <dbReference type="ARBA" id="ARBA00006411"/>
    </source>
</evidence>
<dbReference type="AlphaFoldDB" id="A0A366DFQ8"/>
<keyword evidence="6" id="KW-1185">Reference proteome</keyword>
<dbReference type="RefSeq" id="WP_325050990.1">
    <property type="nucleotide sequence ID" value="NZ_QNRE01000008.1"/>
</dbReference>
<evidence type="ECO:0000256" key="4">
    <source>
        <dbReference type="ARBA" id="ARBA00023186"/>
    </source>
</evidence>
<sequence>MTNDGLLVAADLLGVQTLPGVLGVGPQQDSEAAWRAAQDAARAELRRAGLVDGYDDVRGELADALHVLARPERELIARSYGQTESRRMCLARNGSAHAVATRVGTAFDVRTTWADDSGAALAKPVLDMLGPCPAAAIGDFSAPAAELRPRLDAATDAAGFAQVALTLGVDDREAMEFGLAMASCRVRTEVVAYAHAEGAGTRSTGAVAIYDTERGRIVASPGSSADLTIWSTFTPGSDHRIAQAISALIDTLPGGRWMP</sequence>
<keyword evidence="3" id="KW-0963">Cytoplasm</keyword>
<accession>A0A366DFQ8</accession>
<evidence type="ECO:0000313" key="5">
    <source>
        <dbReference type="EMBL" id="RBO88910.1"/>
    </source>
</evidence>
<dbReference type="EMBL" id="QNRE01000008">
    <property type="protein sequence ID" value="RBO88910.1"/>
    <property type="molecule type" value="Genomic_DNA"/>
</dbReference>
<reference evidence="5 6" key="1">
    <citation type="submission" date="2018-06" db="EMBL/GenBank/DDBJ databases">
        <title>Genomic Encyclopedia of Type Strains, Phase IV (KMG-IV): sequencing the most valuable type-strain genomes for metagenomic binning, comparative biology and taxonomic classification.</title>
        <authorList>
            <person name="Goeker M."/>
        </authorList>
    </citation>
    <scope>NUCLEOTIDE SEQUENCE [LARGE SCALE GENOMIC DNA]</scope>
    <source>
        <strain evidence="5 6">DSM 44599</strain>
    </source>
</reference>
<comment type="similarity">
    <text evidence="2">Belongs to the EspG family.</text>
</comment>
<dbReference type="STRING" id="1210090.GCA_001613185_02164"/>
<dbReference type="Proteomes" id="UP000252586">
    <property type="component" value="Unassembled WGS sequence"/>
</dbReference>
<keyword evidence="4" id="KW-0143">Chaperone</keyword>
<evidence type="ECO:0000256" key="1">
    <source>
        <dbReference type="ARBA" id="ARBA00004496"/>
    </source>
</evidence>
<evidence type="ECO:0000256" key="3">
    <source>
        <dbReference type="ARBA" id="ARBA00022490"/>
    </source>
</evidence>
<organism evidence="5 6">
    <name type="scientific">Nocardia puris</name>
    <dbReference type="NCBI Taxonomy" id="208602"/>
    <lineage>
        <taxon>Bacteria</taxon>
        <taxon>Bacillati</taxon>
        <taxon>Actinomycetota</taxon>
        <taxon>Actinomycetes</taxon>
        <taxon>Mycobacteriales</taxon>
        <taxon>Nocardiaceae</taxon>
        <taxon>Nocardia</taxon>
    </lineage>
</organism>
<comment type="subcellular location">
    <subcellularLocation>
        <location evidence="1">Cytoplasm</location>
    </subcellularLocation>
</comment>
<gene>
    <name evidence="5" type="ORF">DFR74_108135</name>
</gene>
<protein>
    <submittedName>
        <fullName evidence="5">ESAT-6 protein secretion system EspG family protein</fullName>
    </submittedName>
</protein>
<comment type="caution">
    <text evidence="5">The sequence shown here is derived from an EMBL/GenBank/DDBJ whole genome shotgun (WGS) entry which is preliminary data.</text>
</comment>
<dbReference type="Pfam" id="PF14011">
    <property type="entry name" value="ESX-1_EspG"/>
    <property type="match status" value="1"/>
</dbReference>
<dbReference type="InterPro" id="IPR025734">
    <property type="entry name" value="EspG"/>
</dbReference>
<name>A0A366DFQ8_9NOCA</name>
<proteinExistence type="inferred from homology"/>
<evidence type="ECO:0000313" key="6">
    <source>
        <dbReference type="Proteomes" id="UP000252586"/>
    </source>
</evidence>